<sequence>MKKVLFLFSAISLVLTSCSSSDDDNGGDNSNVENTIFPKTEKYTSALSPQENSTVTYAYQGNKIESLTYSGGDKTTFSYTGNVITKAESFEGGVLKTTTNFTYENNKLKSYIEVPASADSESLKKSYTYNADGTISTVTVMIHPTTLVETQESSSVFTLDARGNITKVVFNNYINVVEYDTKNNPFKNILGYTLLLDAGIFDKDVNTPNNFTKITETKNGENVGTTTYVNTYDGNNFLTKQVSGGETFEYTY</sequence>
<evidence type="ECO:0000313" key="3">
    <source>
        <dbReference type="EMBL" id="OXA93687.1"/>
    </source>
</evidence>
<dbReference type="Proteomes" id="UP000198424">
    <property type="component" value="Unassembled WGS sequence"/>
</dbReference>
<evidence type="ECO:0000313" key="5">
    <source>
        <dbReference type="Proteomes" id="UP000198424"/>
    </source>
</evidence>
<dbReference type="Proteomes" id="UP000028712">
    <property type="component" value="Unassembled WGS sequence"/>
</dbReference>
<dbReference type="RefSeq" id="WP_035620381.1">
    <property type="nucleotide sequence ID" value="NZ_JBEWQG010000002.1"/>
</dbReference>
<dbReference type="eggNOG" id="ENOG5033MUM">
    <property type="taxonomic scope" value="Bacteria"/>
</dbReference>
<dbReference type="AlphaFoldDB" id="A0A086AM67"/>
<dbReference type="OrthoDB" id="1376969at2"/>
<dbReference type="EMBL" id="MUGY01000013">
    <property type="protein sequence ID" value="OXA93687.1"/>
    <property type="molecule type" value="Genomic_DNA"/>
</dbReference>
<keyword evidence="1" id="KW-0732">Signal</keyword>
<accession>A0A086AM67</accession>
<protein>
    <recommendedName>
        <fullName evidence="6">DUF4595 domain-containing protein</fullName>
    </recommendedName>
</protein>
<feature type="chain" id="PRO_5001802944" description="DUF4595 domain-containing protein" evidence="1">
    <location>
        <begin position="23"/>
        <end position="252"/>
    </location>
</feature>
<organism evidence="2 4">
    <name type="scientific">Flavobacterium hydatis</name>
    <name type="common">Cytophaga aquatilis</name>
    <dbReference type="NCBI Taxonomy" id="991"/>
    <lineage>
        <taxon>Bacteria</taxon>
        <taxon>Pseudomonadati</taxon>
        <taxon>Bacteroidota</taxon>
        <taxon>Flavobacteriia</taxon>
        <taxon>Flavobacteriales</taxon>
        <taxon>Flavobacteriaceae</taxon>
        <taxon>Flavobacterium</taxon>
    </lineage>
</organism>
<evidence type="ECO:0000256" key="1">
    <source>
        <dbReference type="SAM" id="SignalP"/>
    </source>
</evidence>
<dbReference type="PROSITE" id="PS51257">
    <property type="entry name" value="PROKAR_LIPOPROTEIN"/>
    <property type="match status" value="1"/>
</dbReference>
<evidence type="ECO:0000313" key="2">
    <source>
        <dbReference type="EMBL" id="KFF17781.1"/>
    </source>
</evidence>
<keyword evidence="5" id="KW-1185">Reference proteome</keyword>
<gene>
    <name evidence="3" type="ORF">B0A62_13125</name>
    <name evidence="2" type="ORF">IW20_07375</name>
</gene>
<comment type="caution">
    <text evidence="2">The sequence shown here is derived from an EMBL/GenBank/DDBJ whole genome shotgun (WGS) entry which is preliminary data.</text>
</comment>
<feature type="signal peptide" evidence="1">
    <location>
        <begin position="1"/>
        <end position="22"/>
    </location>
</feature>
<name>A0A086AM67_FLAHY</name>
<evidence type="ECO:0008006" key="6">
    <source>
        <dbReference type="Google" id="ProtNLM"/>
    </source>
</evidence>
<evidence type="ECO:0000313" key="4">
    <source>
        <dbReference type="Proteomes" id="UP000028712"/>
    </source>
</evidence>
<reference evidence="2 4" key="1">
    <citation type="submission" date="2014-07" db="EMBL/GenBank/DDBJ databases">
        <title>Genome of Flavobacterium hydatis DSM 2063.</title>
        <authorList>
            <person name="Pipes S.E."/>
            <person name="Stropko S.J."/>
            <person name="Newman J.D."/>
        </authorList>
    </citation>
    <scope>NUCLEOTIDE SEQUENCE [LARGE SCALE GENOMIC DNA]</scope>
    <source>
        <strain evidence="2 4">DSM 2063</strain>
    </source>
</reference>
<dbReference type="EMBL" id="JPRM01000008">
    <property type="protein sequence ID" value="KFF17781.1"/>
    <property type="molecule type" value="Genomic_DNA"/>
</dbReference>
<reference evidence="3 5" key="2">
    <citation type="submission" date="2016-11" db="EMBL/GenBank/DDBJ databases">
        <title>Whole genomes of Flavobacteriaceae.</title>
        <authorList>
            <person name="Stine C."/>
            <person name="Li C."/>
            <person name="Tadesse D."/>
        </authorList>
    </citation>
    <scope>NUCLEOTIDE SEQUENCE [LARGE SCALE GENOMIC DNA]</scope>
    <source>
        <strain evidence="3 5">ATCC 29551</strain>
    </source>
</reference>
<proteinExistence type="predicted"/>